<keyword evidence="3 5" id="KW-0347">Helicase</keyword>
<protein>
    <submittedName>
        <fullName evidence="7">DNA helicase-2 / ATP-dependent DNA helicase PcrA</fullName>
    </submittedName>
</protein>
<dbReference type="InterPro" id="IPR027785">
    <property type="entry name" value="UvrD-like_helicase_C"/>
</dbReference>
<dbReference type="GO" id="GO:0004386">
    <property type="term" value="F:helicase activity"/>
    <property type="evidence" value="ECO:0007669"/>
    <property type="project" value="UniProtKB-KW"/>
</dbReference>
<comment type="caution">
    <text evidence="7">The sequence shown here is derived from an EMBL/GenBank/DDBJ whole genome shotgun (WGS) entry which is preliminary data.</text>
</comment>
<dbReference type="Gene3D" id="3.40.50.300">
    <property type="entry name" value="P-loop containing nucleotide triphosphate hydrolases"/>
    <property type="match status" value="2"/>
</dbReference>
<gene>
    <name evidence="7" type="ORF">GA0070562_5098</name>
</gene>
<evidence type="ECO:0000256" key="2">
    <source>
        <dbReference type="ARBA" id="ARBA00022801"/>
    </source>
</evidence>
<dbReference type="Pfam" id="PF00580">
    <property type="entry name" value="UvrD-helicase"/>
    <property type="match status" value="2"/>
</dbReference>
<dbReference type="RefSeq" id="WP_091424800.1">
    <property type="nucleotide sequence ID" value="NZ_FMCQ01000007.1"/>
</dbReference>
<dbReference type="EMBL" id="FMCQ01000007">
    <property type="protein sequence ID" value="SCF01104.1"/>
    <property type="molecule type" value="Genomic_DNA"/>
</dbReference>
<evidence type="ECO:0000256" key="4">
    <source>
        <dbReference type="ARBA" id="ARBA00022840"/>
    </source>
</evidence>
<feature type="binding site" evidence="5">
    <location>
        <begin position="21"/>
        <end position="28"/>
    </location>
    <ligand>
        <name>ATP</name>
        <dbReference type="ChEBI" id="CHEBI:30616"/>
    </ligand>
</feature>
<accession>A0ABY0KQQ6</accession>
<feature type="domain" description="UvrD-like helicase ATP-binding" evidence="6">
    <location>
        <begin position="1"/>
        <end position="234"/>
    </location>
</feature>
<sequence length="566" mass="62903">MDLDNDRLAILAVEGHLLISGGPGCGKTTIALLKAKAGVAELKVEQKVLFLSFSRAAVRQITDRMSGLLNRSVRQRLEVRTFHAFFMDVVKSHGRLRTGLPSAFITPDREHQLRADFDGDWTVETLRMAQEEGRYVFDLLAWTAATLFEEYPKLAALYSDTYPTVIVDEFQDTNEDQWRAIKALSHASTIICLADPDQRIFDYVPGVDELRIQHAMDFLNPRSFDLSKDNHRSPGNGLLAYANAVLNNDPTVPVPNDVTIGTYTWPSSVETRIHQYLIALRDYLQKKLDTEPTIAVLAPTNALVGRLSEAVSTDAEINGTVYPAVEHELHLDQDLASTAAYAVASIMEWPGLRHEDALLATLEAVCDYFRVKATKTSGAKSTVRTLERALTALKSNTTIRAKTATVLLKAQAEGIQLSGNPVQDWQLARARLTGSAELSELFAKARLVRLLKATDAIGRALIDTWDGNAYIDAAAVVRRVLANRMIDENRFEEAAHVSFMNMHKSKGKEFDGVIIAETKFGRDQLIDPSSSDSDIRARRRLLRVAITRARHHVVIVRHATQPPLTS</sequence>
<reference evidence="7 8" key="1">
    <citation type="submission" date="2016-06" db="EMBL/GenBank/DDBJ databases">
        <authorList>
            <person name="Varghese N."/>
            <person name="Submissions Spin"/>
        </authorList>
    </citation>
    <scope>NUCLEOTIDE SEQUENCE [LARGE SCALE GENOMIC DNA]</scope>
    <source>
        <strain evidence="7 8">DSM 45142</strain>
    </source>
</reference>
<proteinExistence type="predicted"/>
<keyword evidence="2 5" id="KW-0378">Hydrolase</keyword>
<keyword evidence="8" id="KW-1185">Reference proteome</keyword>
<evidence type="ECO:0000256" key="3">
    <source>
        <dbReference type="ARBA" id="ARBA00022806"/>
    </source>
</evidence>
<dbReference type="SUPFAM" id="SSF52540">
    <property type="entry name" value="P-loop containing nucleoside triphosphate hydrolases"/>
    <property type="match status" value="1"/>
</dbReference>
<evidence type="ECO:0000259" key="6">
    <source>
        <dbReference type="PROSITE" id="PS51198"/>
    </source>
</evidence>
<dbReference type="InterPro" id="IPR027417">
    <property type="entry name" value="P-loop_NTPase"/>
</dbReference>
<dbReference type="InterPro" id="IPR000212">
    <property type="entry name" value="DNA_helicase_UvrD/REP"/>
</dbReference>
<dbReference type="Proteomes" id="UP000199405">
    <property type="component" value="Unassembled WGS sequence"/>
</dbReference>
<keyword evidence="4 5" id="KW-0067">ATP-binding</keyword>
<keyword evidence="1 5" id="KW-0547">Nucleotide-binding</keyword>
<dbReference type="Pfam" id="PF13538">
    <property type="entry name" value="UvrD_C_2"/>
    <property type="match status" value="1"/>
</dbReference>
<organism evidence="7 8">
    <name type="scientific">Micromonospora tulbaghiae</name>
    <dbReference type="NCBI Taxonomy" id="479978"/>
    <lineage>
        <taxon>Bacteria</taxon>
        <taxon>Bacillati</taxon>
        <taxon>Actinomycetota</taxon>
        <taxon>Actinomycetes</taxon>
        <taxon>Micromonosporales</taxon>
        <taxon>Micromonosporaceae</taxon>
        <taxon>Micromonospora</taxon>
    </lineage>
</organism>
<dbReference type="PANTHER" id="PTHR11070">
    <property type="entry name" value="UVRD / RECB / PCRA DNA HELICASE FAMILY MEMBER"/>
    <property type="match status" value="1"/>
</dbReference>
<evidence type="ECO:0000313" key="7">
    <source>
        <dbReference type="EMBL" id="SCF01104.1"/>
    </source>
</evidence>
<evidence type="ECO:0000313" key="8">
    <source>
        <dbReference type="Proteomes" id="UP000199405"/>
    </source>
</evidence>
<dbReference type="PROSITE" id="PS51198">
    <property type="entry name" value="UVRD_HELICASE_ATP_BIND"/>
    <property type="match status" value="1"/>
</dbReference>
<name>A0ABY0KQQ6_9ACTN</name>
<dbReference type="GeneID" id="93471819"/>
<evidence type="ECO:0000256" key="5">
    <source>
        <dbReference type="PROSITE-ProRule" id="PRU00560"/>
    </source>
</evidence>
<dbReference type="InterPro" id="IPR014016">
    <property type="entry name" value="UvrD-like_ATP-bd"/>
</dbReference>
<dbReference type="PANTHER" id="PTHR11070:SF2">
    <property type="entry name" value="ATP-DEPENDENT DNA HELICASE SRS2"/>
    <property type="match status" value="1"/>
</dbReference>
<evidence type="ECO:0000256" key="1">
    <source>
        <dbReference type="ARBA" id="ARBA00022741"/>
    </source>
</evidence>